<feature type="domain" description="DUF4397" evidence="3">
    <location>
        <begin position="44"/>
        <end position="161"/>
    </location>
</feature>
<evidence type="ECO:0000313" key="4">
    <source>
        <dbReference type="EMBL" id="MFC3764664.1"/>
    </source>
</evidence>
<comment type="caution">
    <text evidence="4">The sequence shown here is derived from an EMBL/GenBank/DDBJ whole genome shotgun (WGS) entry which is preliminary data.</text>
</comment>
<dbReference type="Proteomes" id="UP001595699">
    <property type="component" value="Unassembled WGS sequence"/>
</dbReference>
<keyword evidence="1" id="KW-1133">Transmembrane helix</keyword>
<reference evidence="5" key="1">
    <citation type="journal article" date="2019" name="Int. J. Syst. Evol. Microbiol.">
        <title>The Global Catalogue of Microorganisms (GCM) 10K type strain sequencing project: providing services to taxonomists for standard genome sequencing and annotation.</title>
        <authorList>
            <consortium name="The Broad Institute Genomics Platform"/>
            <consortium name="The Broad Institute Genome Sequencing Center for Infectious Disease"/>
            <person name="Wu L."/>
            <person name="Ma J."/>
        </authorList>
    </citation>
    <scope>NUCLEOTIDE SEQUENCE [LARGE SCALE GENOMIC DNA]</scope>
    <source>
        <strain evidence="5">CGMCC 4.7241</strain>
    </source>
</reference>
<dbReference type="RefSeq" id="WP_205116388.1">
    <property type="nucleotide sequence ID" value="NZ_JAFBCM010000001.1"/>
</dbReference>
<dbReference type="PROSITE" id="PS51318">
    <property type="entry name" value="TAT"/>
    <property type="match status" value="1"/>
</dbReference>
<keyword evidence="2" id="KW-0732">Signal</keyword>
<keyword evidence="5" id="KW-1185">Reference proteome</keyword>
<feature type="signal peptide" evidence="2">
    <location>
        <begin position="1"/>
        <end position="38"/>
    </location>
</feature>
<proteinExistence type="predicted"/>
<dbReference type="EMBL" id="JBHRZH010000030">
    <property type="protein sequence ID" value="MFC3764664.1"/>
    <property type="molecule type" value="Genomic_DNA"/>
</dbReference>
<protein>
    <submittedName>
        <fullName evidence="4">DUF4397 domain-containing protein</fullName>
    </submittedName>
</protein>
<dbReference type="InterPro" id="IPR006311">
    <property type="entry name" value="TAT_signal"/>
</dbReference>
<name>A0ABV7YL22_9ACTN</name>
<gene>
    <name evidence="4" type="ORF">ACFOUW_27750</name>
</gene>
<evidence type="ECO:0000256" key="1">
    <source>
        <dbReference type="SAM" id="Phobius"/>
    </source>
</evidence>
<feature type="chain" id="PRO_5046123758" evidence="2">
    <location>
        <begin position="39"/>
        <end position="285"/>
    </location>
</feature>
<keyword evidence="1" id="KW-0472">Membrane</keyword>
<evidence type="ECO:0000313" key="5">
    <source>
        <dbReference type="Proteomes" id="UP001595699"/>
    </source>
</evidence>
<dbReference type="Pfam" id="PF14344">
    <property type="entry name" value="DUF4397"/>
    <property type="match status" value="1"/>
</dbReference>
<evidence type="ECO:0000256" key="2">
    <source>
        <dbReference type="SAM" id="SignalP"/>
    </source>
</evidence>
<dbReference type="InterPro" id="IPR025510">
    <property type="entry name" value="DUF4397"/>
</dbReference>
<sequence>MSVRSTHRRQLVRSRQAGLALGLAAGLAALAWAPAAAADTGGEATVSVLHGVPGATVDVYANGKELLAGFEPGTLTDPLQLPAGTYDLKVVAEGAGADGEAVLQADDVAVPADVNVTVVAHLDASGKPVLTPFVNDVSKVDPGKARLTVRHTAAAPAVDVRAGGKPAFEALTNPKEAKADLPAGTISADVVLAGTSTVAIGPADLDLKEGTNTIVYAWGSAEDSNLELAVQTITGLHHSPTGVPGGTGGAASQTGALPWTVWLIGAALIAAVAIGVLRSRVRTRS</sequence>
<evidence type="ECO:0000259" key="3">
    <source>
        <dbReference type="Pfam" id="PF14344"/>
    </source>
</evidence>
<feature type="transmembrane region" description="Helical" evidence="1">
    <location>
        <begin position="259"/>
        <end position="277"/>
    </location>
</feature>
<organism evidence="4 5">
    <name type="scientific">Tenggerimyces flavus</name>
    <dbReference type="NCBI Taxonomy" id="1708749"/>
    <lineage>
        <taxon>Bacteria</taxon>
        <taxon>Bacillati</taxon>
        <taxon>Actinomycetota</taxon>
        <taxon>Actinomycetes</taxon>
        <taxon>Propionibacteriales</taxon>
        <taxon>Nocardioidaceae</taxon>
        <taxon>Tenggerimyces</taxon>
    </lineage>
</organism>
<keyword evidence="1" id="KW-0812">Transmembrane</keyword>
<accession>A0ABV7YL22</accession>